<name>A0ACC2FX77_DALPE</name>
<sequence length="499" mass="55322">MATGSKGRDATRSRRQCKNQLDWTTRWSNCLKEMAGLLPISESGHGRPLTKKETLVQMLHYFDFLQIKIQTLQRRLPPDSIPKQKPDTGSESEENPPSGSCTPSRILKTKHQVVCTRSHVRTSSEVKAERQLRRKRLTAEVSGKKAGPNGQDVPVPMWGFDWSEGHSGDSYGRVYEGDSQPSSQDSSFSLSQLLPLSSPLAGCPGTSSASQGGQCSVCEDGRESSPKNGVSDTPTTPITGPRSPFLKDHLCGVIPSMGGQWQPFLSPAATPKRPNVTLGESLNLSPSLFTSPGRGLSQCLLPEGPDELQVLFNDVWVTPKTTHPKGSRLSNRNPTDWLSDGKAVLRHSSTWWPSSQSDGEEGDVTWTPKELQVRLKPKTSGTRRRHRASTRGRPLVPSNLKKKCVNGFIMFCRINRKTYLCTHPGTPSTVVTKELASLWNSMPKQERRVYCLKARRFSRQLNRNVKTEPAEGEEEDPVPSPLHMLLAQRELRAASRRDS</sequence>
<protein>
    <submittedName>
        <fullName evidence="1">Uncharacterized protein</fullName>
    </submittedName>
</protein>
<organism evidence="1 2">
    <name type="scientific">Dallia pectoralis</name>
    <name type="common">Alaska blackfish</name>
    <dbReference type="NCBI Taxonomy" id="75939"/>
    <lineage>
        <taxon>Eukaryota</taxon>
        <taxon>Metazoa</taxon>
        <taxon>Chordata</taxon>
        <taxon>Craniata</taxon>
        <taxon>Vertebrata</taxon>
        <taxon>Euteleostomi</taxon>
        <taxon>Actinopterygii</taxon>
        <taxon>Neopterygii</taxon>
        <taxon>Teleostei</taxon>
        <taxon>Protacanthopterygii</taxon>
        <taxon>Esociformes</taxon>
        <taxon>Umbridae</taxon>
        <taxon>Dallia</taxon>
    </lineage>
</organism>
<comment type="caution">
    <text evidence="1">The sequence shown here is derived from an EMBL/GenBank/DDBJ whole genome shotgun (WGS) entry which is preliminary data.</text>
</comment>
<dbReference type="Proteomes" id="UP001157502">
    <property type="component" value="Chromosome 20"/>
</dbReference>
<evidence type="ECO:0000313" key="2">
    <source>
        <dbReference type="Proteomes" id="UP001157502"/>
    </source>
</evidence>
<proteinExistence type="predicted"/>
<accession>A0ACC2FX77</accession>
<gene>
    <name evidence="1" type="ORF">DPEC_G00231860</name>
</gene>
<keyword evidence="2" id="KW-1185">Reference proteome</keyword>
<evidence type="ECO:0000313" key="1">
    <source>
        <dbReference type="EMBL" id="KAJ7995935.1"/>
    </source>
</evidence>
<reference evidence="1" key="1">
    <citation type="submission" date="2021-05" db="EMBL/GenBank/DDBJ databases">
        <authorList>
            <person name="Pan Q."/>
            <person name="Jouanno E."/>
            <person name="Zahm M."/>
            <person name="Klopp C."/>
            <person name="Cabau C."/>
            <person name="Louis A."/>
            <person name="Berthelot C."/>
            <person name="Parey E."/>
            <person name="Roest Crollius H."/>
            <person name="Montfort J."/>
            <person name="Robinson-Rechavi M."/>
            <person name="Bouchez O."/>
            <person name="Lampietro C."/>
            <person name="Lopez Roques C."/>
            <person name="Donnadieu C."/>
            <person name="Postlethwait J."/>
            <person name="Bobe J."/>
            <person name="Dillon D."/>
            <person name="Chandos A."/>
            <person name="von Hippel F."/>
            <person name="Guiguen Y."/>
        </authorList>
    </citation>
    <scope>NUCLEOTIDE SEQUENCE</scope>
    <source>
        <strain evidence="1">YG-Jan2019</strain>
    </source>
</reference>
<dbReference type="EMBL" id="CM055747">
    <property type="protein sequence ID" value="KAJ7995935.1"/>
    <property type="molecule type" value="Genomic_DNA"/>
</dbReference>